<reference evidence="1" key="2">
    <citation type="journal article" date="2015" name="Fish Shellfish Immunol.">
        <title>Early steps in the European eel (Anguilla anguilla)-Vibrio vulnificus interaction in the gills: Role of the RtxA13 toxin.</title>
        <authorList>
            <person name="Callol A."/>
            <person name="Pajuelo D."/>
            <person name="Ebbesson L."/>
            <person name="Teles M."/>
            <person name="MacKenzie S."/>
            <person name="Amaro C."/>
        </authorList>
    </citation>
    <scope>NUCLEOTIDE SEQUENCE</scope>
</reference>
<sequence length="110" mass="12770">MYTDKSVFQQEFKKCSAVYFFFNVLASKRFLKTVIKSLGYASFINEKNQFKSPRHCRIRVACAPLPTSVWGRPQTGLVHSSTDILSRYFLSILKSRQPSWSDRSDAPRRL</sequence>
<organism evidence="1">
    <name type="scientific">Anguilla anguilla</name>
    <name type="common">European freshwater eel</name>
    <name type="synonym">Muraena anguilla</name>
    <dbReference type="NCBI Taxonomy" id="7936"/>
    <lineage>
        <taxon>Eukaryota</taxon>
        <taxon>Metazoa</taxon>
        <taxon>Chordata</taxon>
        <taxon>Craniata</taxon>
        <taxon>Vertebrata</taxon>
        <taxon>Euteleostomi</taxon>
        <taxon>Actinopterygii</taxon>
        <taxon>Neopterygii</taxon>
        <taxon>Teleostei</taxon>
        <taxon>Anguilliformes</taxon>
        <taxon>Anguillidae</taxon>
        <taxon>Anguilla</taxon>
    </lineage>
</organism>
<dbReference type="AlphaFoldDB" id="A0A0E9XT53"/>
<name>A0A0E9XT53_ANGAN</name>
<evidence type="ECO:0000313" key="1">
    <source>
        <dbReference type="EMBL" id="JAI05607.1"/>
    </source>
</evidence>
<dbReference type="EMBL" id="GBXM01002971">
    <property type="protein sequence ID" value="JAI05607.1"/>
    <property type="molecule type" value="Transcribed_RNA"/>
</dbReference>
<protein>
    <submittedName>
        <fullName evidence="1">Uncharacterized protein</fullName>
    </submittedName>
</protein>
<accession>A0A0E9XT53</accession>
<reference evidence="1" key="1">
    <citation type="submission" date="2014-11" db="EMBL/GenBank/DDBJ databases">
        <authorList>
            <person name="Amaro Gonzalez C."/>
        </authorList>
    </citation>
    <scope>NUCLEOTIDE SEQUENCE</scope>
</reference>
<proteinExistence type="predicted"/>